<evidence type="ECO:0000313" key="2">
    <source>
        <dbReference type="Proteomes" id="UP000789525"/>
    </source>
</evidence>
<evidence type="ECO:0000313" key="1">
    <source>
        <dbReference type="EMBL" id="CAG8708266.1"/>
    </source>
</evidence>
<organism evidence="1 2">
    <name type="scientific">Acaulospora colombiana</name>
    <dbReference type="NCBI Taxonomy" id="27376"/>
    <lineage>
        <taxon>Eukaryota</taxon>
        <taxon>Fungi</taxon>
        <taxon>Fungi incertae sedis</taxon>
        <taxon>Mucoromycota</taxon>
        <taxon>Glomeromycotina</taxon>
        <taxon>Glomeromycetes</taxon>
        <taxon>Diversisporales</taxon>
        <taxon>Acaulosporaceae</taxon>
        <taxon>Acaulospora</taxon>
    </lineage>
</organism>
<reference evidence="1" key="1">
    <citation type="submission" date="2021-06" db="EMBL/GenBank/DDBJ databases">
        <authorList>
            <person name="Kallberg Y."/>
            <person name="Tangrot J."/>
            <person name="Rosling A."/>
        </authorList>
    </citation>
    <scope>NUCLEOTIDE SEQUENCE</scope>
    <source>
        <strain evidence="1">CL356</strain>
    </source>
</reference>
<name>A0ACA9PK70_9GLOM</name>
<feature type="non-terminal residue" evidence="1">
    <location>
        <position position="175"/>
    </location>
</feature>
<dbReference type="EMBL" id="CAJVPT010034539">
    <property type="protein sequence ID" value="CAG8708266.1"/>
    <property type="molecule type" value="Genomic_DNA"/>
</dbReference>
<gene>
    <name evidence="1" type="ORF">ACOLOM_LOCUS10542</name>
</gene>
<proteinExistence type="predicted"/>
<dbReference type="Proteomes" id="UP000789525">
    <property type="component" value="Unassembled WGS sequence"/>
</dbReference>
<protein>
    <submittedName>
        <fullName evidence="1">1730_t:CDS:1</fullName>
    </submittedName>
</protein>
<comment type="caution">
    <text evidence="1">The sequence shown here is derived from an EMBL/GenBank/DDBJ whole genome shotgun (WGS) entry which is preliminary data.</text>
</comment>
<sequence length="175" mass="18311">MQSAPSPQEKPQLTSNKIGTYNAAVLAQRHGVPFVVCCPVSTLDLEVADGSAIPIEHRPAIEACLVRGRVVGATEGAIASAEPAQAIVQITPDLDLEGGGVYNPSFDVTPAELISAVVTEKGVAQRPASAATINITEKYSMSFSEVTLTFSDLMRVSSLRTSTNKSVSSKVKGPK</sequence>
<keyword evidence="2" id="KW-1185">Reference proteome</keyword>
<accession>A0ACA9PK70</accession>